<proteinExistence type="predicted"/>
<dbReference type="InterPro" id="IPR036927">
    <property type="entry name" value="Cyt_c_oxase-like_su1_sf"/>
</dbReference>
<dbReference type="OrthoDB" id="9808748at2"/>
<protein>
    <submittedName>
        <fullName evidence="2">Uncharacterized protein</fullName>
    </submittedName>
</protein>
<name>A0A512BWA1_9HYPH</name>
<dbReference type="RefSeq" id="WP_114188278.1">
    <property type="nucleotide sequence ID" value="NZ_BJYU01000060.1"/>
</dbReference>
<feature type="transmembrane region" description="Helical" evidence="1">
    <location>
        <begin position="97"/>
        <end position="118"/>
    </location>
</feature>
<sequence length="136" mass="14074">MKASSFSFKIATVMALTGIAMGIGMAASHDHSLMPAHAHLNLLGWVSLFLFGIYYKLNPNTDSSRLAVIQVGVWTLGTVVLTAGVAAIHLGNTGAEPAAAIGSLVLLAGMLLFTLLVFRPAAADRISPAVAMTPAE</sequence>
<dbReference type="AlphaFoldDB" id="A0A512BWA1"/>
<dbReference type="Proteomes" id="UP000321085">
    <property type="component" value="Unassembled WGS sequence"/>
</dbReference>
<dbReference type="SUPFAM" id="SSF81442">
    <property type="entry name" value="Cytochrome c oxidase subunit I-like"/>
    <property type="match status" value="1"/>
</dbReference>
<dbReference type="Gene3D" id="1.20.210.10">
    <property type="entry name" value="Cytochrome c oxidase-like, subunit I domain"/>
    <property type="match status" value="1"/>
</dbReference>
<keyword evidence="1" id="KW-0472">Membrane</keyword>
<keyword evidence="3" id="KW-1185">Reference proteome</keyword>
<organism evidence="2 3">
    <name type="scientific">Microvirga aerophila</name>
    <dbReference type="NCBI Taxonomy" id="670291"/>
    <lineage>
        <taxon>Bacteria</taxon>
        <taxon>Pseudomonadati</taxon>
        <taxon>Pseudomonadota</taxon>
        <taxon>Alphaproteobacteria</taxon>
        <taxon>Hyphomicrobiales</taxon>
        <taxon>Methylobacteriaceae</taxon>
        <taxon>Microvirga</taxon>
    </lineage>
</organism>
<evidence type="ECO:0000256" key="1">
    <source>
        <dbReference type="SAM" id="Phobius"/>
    </source>
</evidence>
<gene>
    <name evidence="2" type="ORF">MAE02_39350</name>
</gene>
<accession>A0A512BWA1</accession>
<evidence type="ECO:0000313" key="2">
    <source>
        <dbReference type="EMBL" id="GEO16239.1"/>
    </source>
</evidence>
<dbReference type="EMBL" id="BJYU01000060">
    <property type="protein sequence ID" value="GEO16239.1"/>
    <property type="molecule type" value="Genomic_DNA"/>
</dbReference>
<reference evidence="2 3" key="1">
    <citation type="submission" date="2019-07" db="EMBL/GenBank/DDBJ databases">
        <title>Whole genome shotgun sequence of Microvirga aerophila NBRC 106136.</title>
        <authorList>
            <person name="Hosoyama A."/>
            <person name="Uohara A."/>
            <person name="Ohji S."/>
            <person name="Ichikawa N."/>
        </authorList>
    </citation>
    <scope>NUCLEOTIDE SEQUENCE [LARGE SCALE GENOMIC DNA]</scope>
    <source>
        <strain evidence="2 3">NBRC 106136</strain>
    </source>
</reference>
<feature type="transmembrane region" description="Helical" evidence="1">
    <location>
        <begin position="67"/>
        <end position="91"/>
    </location>
</feature>
<keyword evidence="1" id="KW-0812">Transmembrane</keyword>
<keyword evidence="1" id="KW-1133">Transmembrane helix</keyword>
<evidence type="ECO:0000313" key="3">
    <source>
        <dbReference type="Proteomes" id="UP000321085"/>
    </source>
</evidence>
<comment type="caution">
    <text evidence="2">The sequence shown here is derived from an EMBL/GenBank/DDBJ whole genome shotgun (WGS) entry which is preliminary data.</text>
</comment>
<feature type="transmembrane region" description="Helical" evidence="1">
    <location>
        <begin position="36"/>
        <end position="55"/>
    </location>
</feature>